<protein>
    <submittedName>
        <fullName evidence="2">Uncharacterized protein</fullName>
    </submittedName>
</protein>
<dbReference type="RefSeq" id="WP_006288298.1">
    <property type="nucleotide sequence ID" value="NZ_ARPM03000044.1"/>
</dbReference>
<evidence type="ECO:0000313" key="3">
    <source>
        <dbReference type="Proteomes" id="UP000026922"/>
    </source>
</evidence>
<feature type="transmembrane region" description="Helical" evidence="1">
    <location>
        <begin position="363"/>
        <end position="382"/>
    </location>
</feature>
<keyword evidence="3" id="KW-1185">Reference proteome</keyword>
<dbReference type="Proteomes" id="UP000026922">
    <property type="component" value="Unassembled WGS sequence"/>
</dbReference>
<feature type="transmembrane region" description="Helical" evidence="1">
    <location>
        <begin position="50"/>
        <end position="75"/>
    </location>
</feature>
<keyword evidence="1" id="KW-1133">Transmembrane helix</keyword>
<evidence type="ECO:0000256" key="1">
    <source>
        <dbReference type="SAM" id="Phobius"/>
    </source>
</evidence>
<feature type="transmembrane region" description="Helical" evidence="1">
    <location>
        <begin position="90"/>
        <end position="114"/>
    </location>
</feature>
<evidence type="ECO:0000313" key="2">
    <source>
        <dbReference type="EMBL" id="ETZ05461.1"/>
    </source>
</evidence>
<feature type="transmembrane region" description="Helical" evidence="1">
    <location>
        <begin position="239"/>
        <end position="261"/>
    </location>
</feature>
<feature type="transmembrane region" description="Helical" evidence="1">
    <location>
        <begin position="169"/>
        <end position="191"/>
    </location>
</feature>
<gene>
    <name evidence="2" type="ORF">K737_300100</name>
</gene>
<feature type="transmembrane region" description="Helical" evidence="1">
    <location>
        <begin position="135"/>
        <end position="157"/>
    </location>
</feature>
<accession>A0A061JH16</accession>
<feature type="transmembrane region" description="Helical" evidence="1">
    <location>
        <begin position="307"/>
        <end position="327"/>
    </location>
</feature>
<name>A0A061JH16_9PROT</name>
<organism evidence="2 3">
    <name type="scientific">Holospora undulata HU1</name>
    <dbReference type="NCBI Taxonomy" id="1321371"/>
    <lineage>
        <taxon>Bacteria</taxon>
        <taxon>Pseudomonadati</taxon>
        <taxon>Pseudomonadota</taxon>
        <taxon>Alphaproteobacteria</taxon>
        <taxon>Holosporales</taxon>
        <taxon>Holosporaceae</taxon>
        <taxon>Holospora</taxon>
    </lineage>
</organism>
<comment type="caution">
    <text evidence="2">The sequence shown here is derived from an EMBL/GenBank/DDBJ whole genome shotgun (WGS) entry which is preliminary data.</text>
</comment>
<keyword evidence="1" id="KW-0472">Membrane</keyword>
<reference evidence="2 3" key="1">
    <citation type="journal article" date="2013" name="Genome Announc.">
        <title>Draft Genome Sequence of Holospora undulata Strain HU1, a Micronucleus-Specific Symbiont of the Ciliate Paramecium caudatum.</title>
        <authorList>
            <person name="Dohra H."/>
            <person name="Suzuki H."/>
            <person name="Suzuki T."/>
            <person name="Tanaka K."/>
            <person name="Fujishima M."/>
        </authorList>
    </citation>
    <scope>NUCLEOTIDE SEQUENCE [LARGE SCALE GENOMIC DNA]</scope>
    <source>
        <strain evidence="2 3">HU1</strain>
    </source>
</reference>
<feature type="transmembrane region" description="Helical" evidence="1">
    <location>
        <begin position="267"/>
        <end position="286"/>
    </location>
</feature>
<keyword evidence="1" id="KW-0812">Transmembrane</keyword>
<dbReference type="AlphaFoldDB" id="A0A061JH16"/>
<dbReference type="EMBL" id="ARPM03000044">
    <property type="protein sequence ID" value="ETZ05461.1"/>
    <property type="molecule type" value="Genomic_DNA"/>
</dbReference>
<sequence>MSQIEGQSPPNALSLSQELTQSYEDLNFTLYSPGVFKGVWRFFKTFVKLFLIYIIFAIFIVFFCLCAESIVYLFFLKTIQMINENLNQNFYVALIVESFALCVTTGSVILILWWTNYKFSKTHCLVKYFYKFFLIFNKALFYIATPLVAASALSLGYLSLKSNVRIEEIIFALFLGFTSTIIFMFLSFLLYRPLFRTDKGTKFSSSVKDRITQELEKIPKNMLQESWISSFFYAMVNRIISAFFIFPYTFSFILIAVISFVSIKLNFLLLLSFFIVSGLFLLPFWIHRYYPKGIVSFIHKLSCANMVQFFFPTLFFIKIIAFFSLSIERTKKFSFINFSKSTFFEYFHIESLKYSSLESLEYFLIYDIVFSFLLFYVTVKIYRKALNIMPKK</sequence>
<proteinExistence type="predicted"/>